<dbReference type="AlphaFoldDB" id="A0A835IL86"/>
<proteinExistence type="inferred from homology"/>
<reference evidence="3 4" key="1">
    <citation type="submission" date="2020-10" db="EMBL/GenBank/DDBJ databases">
        <title>The Coptis chinensis genome and diversification of protoberbering-type alkaloids.</title>
        <authorList>
            <person name="Wang B."/>
            <person name="Shu S."/>
            <person name="Song C."/>
            <person name="Liu Y."/>
        </authorList>
    </citation>
    <scope>NUCLEOTIDE SEQUENCE [LARGE SCALE GENOMIC DNA]</scope>
    <source>
        <strain evidence="3">HL-2020</strain>
        <tissue evidence="3">Leaf</tissue>
    </source>
</reference>
<dbReference type="Proteomes" id="UP000631114">
    <property type="component" value="Unassembled WGS sequence"/>
</dbReference>
<evidence type="ECO:0000256" key="1">
    <source>
        <dbReference type="ARBA" id="ARBA00009995"/>
    </source>
</evidence>
<keyword evidence="2" id="KW-0328">Glycosyltransferase</keyword>
<accession>A0A835IL86</accession>
<comment type="caution">
    <text evidence="3">The sequence shown here is derived from an EMBL/GenBank/DDBJ whole genome shotgun (WGS) entry which is preliminary data.</text>
</comment>
<dbReference type="GO" id="GO:0035251">
    <property type="term" value="F:UDP-glucosyltransferase activity"/>
    <property type="evidence" value="ECO:0007669"/>
    <property type="project" value="TreeGrafter"/>
</dbReference>
<sequence length="227" mass="25447">MGSEARQLHLFFFPLMAHGHTIPIIDIARLFAARGNKSTIITTPLNAPHFSETIDQERQSGLDIGVEIIQFPSIEAGLPQGCESIDSIPSPEMITNFFTALSLPQQPFEQLLQRCQPDCVVADMFLTWTTKIASKHGIPRLVFHGTSHFTHCLTENIKCYAPHEKVAFDSEFFVVPGLPDQIEMTKFELPDLPKLYNNLTDLIAKVEETELTSFGVLVNSFYELEPA</sequence>
<dbReference type="OrthoDB" id="5835829at2759"/>
<organism evidence="3 4">
    <name type="scientific">Coptis chinensis</name>
    <dbReference type="NCBI Taxonomy" id="261450"/>
    <lineage>
        <taxon>Eukaryota</taxon>
        <taxon>Viridiplantae</taxon>
        <taxon>Streptophyta</taxon>
        <taxon>Embryophyta</taxon>
        <taxon>Tracheophyta</taxon>
        <taxon>Spermatophyta</taxon>
        <taxon>Magnoliopsida</taxon>
        <taxon>Ranunculales</taxon>
        <taxon>Ranunculaceae</taxon>
        <taxon>Coptidoideae</taxon>
        <taxon>Coptis</taxon>
    </lineage>
</organism>
<keyword evidence="2" id="KW-0808">Transferase</keyword>
<evidence type="ECO:0000313" key="4">
    <source>
        <dbReference type="Proteomes" id="UP000631114"/>
    </source>
</evidence>
<dbReference type="PANTHER" id="PTHR48047">
    <property type="entry name" value="GLYCOSYLTRANSFERASE"/>
    <property type="match status" value="1"/>
</dbReference>
<protein>
    <submittedName>
        <fullName evidence="3">Uncharacterized protein</fullName>
    </submittedName>
</protein>
<dbReference type="SUPFAM" id="SSF53756">
    <property type="entry name" value="UDP-Glycosyltransferase/glycogen phosphorylase"/>
    <property type="match status" value="1"/>
</dbReference>
<dbReference type="Gene3D" id="3.40.50.2000">
    <property type="entry name" value="Glycogen Phosphorylase B"/>
    <property type="match status" value="1"/>
</dbReference>
<evidence type="ECO:0000256" key="2">
    <source>
        <dbReference type="ARBA" id="ARBA00022676"/>
    </source>
</evidence>
<keyword evidence="4" id="KW-1185">Reference proteome</keyword>
<dbReference type="EMBL" id="JADFTS010000002">
    <property type="protein sequence ID" value="KAF9619259.1"/>
    <property type="molecule type" value="Genomic_DNA"/>
</dbReference>
<name>A0A835IL86_9MAGN</name>
<evidence type="ECO:0000313" key="3">
    <source>
        <dbReference type="EMBL" id="KAF9619259.1"/>
    </source>
</evidence>
<dbReference type="PANTHER" id="PTHR48047:SF45">
    <property type="entry name" value="SCOPOLETIN GLUCOSYLTRANSFERASE-LIKE"/>
    <property type="match status" value="1"/>
</dbReference>
<gene>
    <name evidence="3" type="ORF">IFM89_005813</name>
</gene>
<comment type="similarity">
    <text evidence="1">Belongs to the UDP-glycosyltransferase family.</text>
</comment>